<feature type="compositionally biased region" description="Polar residues" evidence="1">
    <location>
        <begin position="31"/>
        <end position="41"/>
    </location>
</feature>
<dbReference type="Pfam" id="PF12973">
    <property type="entry name" value="Cupin_7"/>
    <property type="match status" value="1"/>
</dbReference>
<dbReference type="SUPFAM" id="SSF51182">
    <property type="entry name" value="RmlC-like cupins"/>
    <property type="match status" value="1"/>
</dbReference>
<dbReference type="RefSeq" id="WP_124971408.1">
    <property type="nucleotide sequence ID" value="NZ_BDQK01000014.1"/>
</dbReference>
<keyword evidence="4" id="KW-1185">Reference proteome</keyword>
<dbReference type="EMBL" id="BDQK01000014">
    <property type="protein sequence ID" value="GBF81930.1"/>
    <property type="molecule type" value="Genomic_DNA"/>
</dbReference>
<sequence length="192" mass="21450">MLNQDQLKQDQLLKRPVVGYNGQSRSDDPSSRNGQLMSNGQVKFDPFPYNSINDRVIKFEGMENVSLPDDLDFVPYQLDVRKGVGIHTIFSLVDQDPQGPDAAILKYEPGAFIALHEHMGHEMVLVLTGDYIENGVTFLPGSLILRSPGTFHTMASVNGCTILATRYIKVKQRPDLWNEFASQTEGVEPVSR</sequence>
<evidence type="ECO:0000256" key="1">
    <source>
        <dbReference type="SAM" id="MobiDB-lite"/>
    </source>
</evidence>
<dbReference type="InterPro" id="IPR011051">
    <property type="entry name" value="RmlC_Cupin_sf"/>
</dbReference>
<protein>
    <recommendedName>
        <fullName evidence="2">ChrR-like cupin domain-containing protein</fullName>
    </recommendedName>
</protein>
<dbReference type="OrthoDB" id="9801227at2"/>
<dbReference type="AlphaFoldDB" id="A0A401IL06"/>
<dbReference type="Proteomes" id="UP000287247">
    <property type="component" value="Unassembled WGS sequence"/>
</dbReference>
<feature type="domain" description="ChrR-like cupin" evidence="2">
    <location>
        <begin position="92"/>
        <end position="164"/>
    </location>
</feature>
<evidence type="ECO:0000313" key="3">
    <source>
        <dbReference type="EMBL" id="GBF81930.1"/>
    </source>
</evidence>
<proteinExistence type="predicted"/>
<comment type="caution">
    <text evidence="3">The sequence shown here is derived from an EMBL/GenBank/DDBJ whole genome shotgun (WGS) entry which is preliminary data.</text>
</comment>
<organism evidence="3 4">
    <name type="scientific">Aphanothece sacrum FPU1</name>
    <dbReference type="NCBI Taxonomy" id="1920663"/>
    <lineage>
        <taxon>Bacteria</taxon>
        <taxon>Bacillati</taxon>
        <taxon>Cyanobacteriota</taxon>
        <taxon>Cyanophyceae</taxon>
        <taxon>Oscillatoriophycideae</taxon>
        <taxon>Chroococcales</taxon>
        <taxon>Aphanothecaceae</taxon>
        <taxon>Aphanothece</taxon>
    </lineage>
</organism>
<accession>A0A401IL06</accession>
<reference evidence="4" key="1">
    <citation type="submission" date="2017-05" db="EMBL/GenBank/DDBJ databases">
        <title>Physiological properties and genetic analysis related to exopolysaccharide production of fresh-water unicellular cyanobacterium Aphanothece sacrum, Suizenji Nori, that has been cultured as a food source in Japan.</title>
        <authorList>
            <person name="Kanesaki Y."/>
            <person name="Yoshikawa S."/>
            <person name="Ohki K."/>
        </authorList>
    </citation>
    <scope>NUCLEOTIDE SEQUENCE [LARGE SCALE GENOMIC DNA]</scope>
    <source>
        <strain evidence="4">FPU1</strain>
    </source>
</reference>
<dbReference type="InterPro" id="IPR014710">
    <property type="entry name" value="RmlC-like_jellyroll"/>
</dbReference>
<name>A0A401IL06_APHSA</name>
<dbReference type="InterPro" id="IPR025979">
    <property type="entry name" value="ChrR-like_cupin_dom"/>
</dbReference>
<feature type="region of interest" description="Disordered" evidence="1">
    <location>
        <begin position="1"/>
        <end position="42"/>
    </location>
</feature>
<gene>
    <name evidence="3" type="ORF">AsFPU1_3353</name>
</gene>
<evidence type="ECO:0000259" key="2">
    <source>
        <dbReference type="Pfam" id="PF12973"/>
    </source>
</evidence>
<dbReference type="Gene3D" id="2.60.120.10">
    <property type="entry name" value="Jelly Rolls"/>
    <property type="match status" value="1"/>
</dbReference>
<evidence type="ECO:0000313" key="4">
    <source>
        <dbReference type="Proteomes" id="UP000287247"/>
    </source>
</evidence>